<feature type="coiled-coil region" evidence="1">
    <location>
        <begin position="12"/>
        <end position="46"/>
    </location>
</feature>
<organism evidence="2 3">
    <name type="scientific">Halocaridina rubra</name>
    <name type="common">Hawaiian red shrimp</name>
    <dbReference type="NCBI Taxonomy" id="373956"/>
    <lineage>
        <taxon>Eukaryota</taxon>
        <taxon>Metazoa</taxon>
        <taxon>Ecdysozoa</taxon>
        <taxon>Arthropoda</taxon>
        <taxon>Crustacea</taxon>
        <taxon>Multicrustacea</taxon>
        <taxon>Malacostraca</taxon>
        <taxon>Eumalacostraca</taxon>
        <taxon>Eucarida</taxon>
        <taxon>Decapoda</taxon>
        <taxon>Pleocyemata</taxon>
        <taxon>Caridea</taxon>
        <taxon>Atyoidea</taxon>
        <taxon>Atyidae</taxon>
        <taxon>Halocaridina</taxon>
    </lineage>
</organism>
<keyword evidence="3" id="KW-1185">Reference proteome</keyword>
<keyword evidence="1" id="KW-0175">Coiled coil</keyword>
<evidence type="ECO:0000313" key="2">
    <source>
        <dbReference type="EMBL" id="KAK7076347.1"/>
    </source>
</evidence>
<gene>
    <name evidence="2" type="ORF">SK128_023129</name>
</gene>
<dbReference type="InterPro" id="IPR029138">
    <property type="entry name" value="SNAPC5"/>
</dbReference>
<proteinExistence type="predicted"/>
<evidence type="ECO:0000256" key="1">
    <source>
        <dbReference type="SAM" id="Coils"/>
    </source>
</evidence>
<comment type="caution">
    <text evidence="2">The sequence shown here is derived from an EMBL/GenBank/DDBJ whole genome shotgun (WGS) entry which is preliminary data.</text>
</comment>
<evidence type="ECO:0000313" key="3">
    <source>
        <dbReference type="Proteomes" id="UP001381693"/>
    </source>
</evidence>
<dbReference type="EMBL" id="JAXCGZ010009713">
    <property type="protein sequence ID" value="KAK7076347.1"/>
    <property type="molecule type" value="Genomic_DNA"/>
</dbReference>
<dbReference type="Pfam" id="PF15497">
    <property type="entry name" value="SNAPC5"/>
    <property type="match status" value="1"/>
</dbReference>
<name>A0AAN8X279_HALRR</name>
<dbReference type="GO" id="GO:0005634">
    <property type="term" value="C:nucleus"/>
    <property type="evidence" value="ECO:0007669"/>
    <property type="project" value="InterPro"/>
</dbReference>
<sequence length="132" mass="15305">MASQEKLWMSELRILQKEETAIKDMIEKYQNTLNRLQVEELTIRNQLGHIQDVELISRNPTPLEAREVFSPIDKPEDMLEENADIIEHNTGITMNELQINQSSLNLDAAPLIHRMLEDSTAFEEEEEDSDNV</sequence>
<dbReference type="AlphaFoldDB" id="A0AAN8X279"/>
<dbReference type="GO" id="GO:0006384">
    <property type="term" value="P:transcription initiation at RNA polymerase III promoter"/>
    <property type="evidence" value="ECO:0007669"/>
    <property type="project" value="InterPro"/>
</dbReference>
<accession>A0AAN8X279</accession>
<protein>
    <submittedName>
        <fullName evidence="2">Uncharacterized protein</fullName>
    </submittedName>
</protein>
<reference evidence="2 3" key="1">
    <citation type="submission" date="2023-11" db="EMBL/GenBank/DDBJ databases">
        <title>Halocaridina rubra genome assembly.</title>
        <authorList>
            <person name="Smith C."/>
        </authorList>
    </citation>
    <scope>NUCLEOTIDE SEQUENCE [LARGE SCALE GENOMIC DNA]</scope>
    <source>
        <strain evidence="2">EP-1</strain>
        <tissue evidence="2">Whole</tissue>
    </source>
</reference>
<dbReference type="GO" id="GO:0006366">
    <property type="term" value="P:transcription by RNA polymerase II"/>
    <property type="evidence" value="ECO:0007669"/>
    <property type="project" value="InterPro"/>
</dbReference>
<dbReference type="Proteomes" id="UP001381693">
    <property type="component" value="Unassembled WGS sequence"/>
</dbReference>